<dbReference type="Pfam" id="PF03466">
    <property type="entry name" value="LysR_substrate"/>
    <property type="match status" value="1"/>
</dbReference>
<dbReference type="InterPro" id="IPR058163">
    <property type="entry name" value="LysR-type_TF_proteobact-type"/>
</dbReference>
<dbReference type="FunFam" id="3.40.190.290:FF:000001">
    <property type="entry name" value="Transcriptional regulator, LysR family"/>
    <property type="match status" value="1"/>
</dbReference>
<sequence>MGRQWDGIDEAVAVADAGSFVGASKRLSVSTSHVSRAIADLEYRLNVQLFVRTTRAVRPTNTGLRLLEQFRRLVGERDEVMSMVRTDGEPQGMLRVTCSATLGERYVAPILQEFVKRYPKVSIDLDLSNRVVDLVAEGFDLAIRTGALGDSRLARVQIGTRRLRTCADPEYLATYGIPQTIDDLANHRCLQASADTWHFRVNGAIERYRPRASWRCNNGAAVADAAIAGLGICQLPEFYFLAALETGQLQPVLDEFRDDEEPVWAVYPQQRHILPKVRMLIDVLRSAFSTSGMLP</sequence>
<keyword evidence="2" id="KW-0805">Transcription regulation</keyword>
<dbReference type="InterPro" id="IPR036388">
    <property type="entry name" value="WH-like_DNA-bd_sf"/>
</dbReference>
<dbReference type="GO" id="GO:0003700">
    <property type="term" value="F:DNA-binding transcription factor activity"/>
    <property type="evidence" value="ECO:0007669"/>
    <property type="project" value="InterPro"/>
</dbReference>
<dbReference type="EMBL" id="JAHGAW010000002">
    <property type="protein sequence ID" value="MBT2186031.1"/>
    <property type="molecule type" value="Genomic_DNA"/>
</dbReference>
<dbReference type="InterPro" id="IPR005119">
    <property type="entry name" value="LysR_subst-bd"/>
</dbReference>
<evidence type="ECO:0000256" key="2">
    <source>
        <dbReference type="ARBA" id="ARBA00023015"/>
    </source>
</evidence>
<dbReference type="PANTHER" id="PTHR30537:SF10">
    <property type="entry name" value="TRANSCRIPTIONAL REGULATOR-RELATED"/>
    <property type="match status" value="1"/>
</dbReference>
<protein>
    <submittedName>
        <fullName evidence="6">LysR family transcriptional regulator</fullName>
    </submittedName>
</protein>
<evidence type="ECO:0000259" key="5">
    <source>
        <dbReference type="PROSITE" id="PS50931"/>
    </source>
</evidence>
<gene>
    <name evidence="6" type="ORF">KK488_03645</name>
</gene>
<keyword evidence="4" id="KW-0804">Transcription</keyword>
<dbReference type="SUPFAM" id="SSF53850">
    <property type="entry name" value="Periplasmic binding protein-like II"/>
    <property type="match status" value="1"/>
</dbReference>
<dbReference type="PROSITE" id="PS50931">
    <property type="entry name" value="HTH_LYSR"/>
    <property type="match status" value="1"/>
</dbReference>
<dbReference type="InterPro" id="IPR000847">
    <property type="entry name" value="LysR_HTH_N"/>
</dbReference>
<comment type="caution">
    <text evidence="6">The sequence shown here is derived from an EMBL/GenBank/DDBJ whole genome shotgun (WGS) entry which is preliminary data.</text>
</comment>
<dbReference type="AlphaFoldDB" id="A0A9X1IPN2"/>
<evidence type="ECO:0000313" key="6">
    <source>
        <dbReference type="EMBL" id="MBT2186031.1"/>
    </source>
</evidence>
<reference evidence="6" key="1">
    <citation type="submission" date="2021-05" db="EMBL/GenBank/DDBJ databases">
        <title>Genome of Sphingobium sp. strain.</title>
        <authorList>
            <person name="Fan R."/>
        </authorList>
    </citation>
    <scope>NUCLEOTIDE SEQUENCE</scope>
    <source>
        <strain evidence="6">H33</strain>
    </source>
</reference>
<evidence type="ECO:0000256" key="1">
    <source>
        <dbReference type="ARBA" id="ARBA00009437"/>
    </source>
</evidence>
<dbReference type="GO" id="GO:0006351">
    <property type="term" value="P:DNA-templated transcription"/>
    <property type="evidence" value="ECO:0007669"/>
    <property type="project" value="TreeGrafter"/>
</dbReference>
<name>A0A9X1IPN2_9SPHN</name>
<dbReference type="PANTHER" id="PTHR30537">
    <property type="entry name" value="HTH-TYPE TRANSCRIPTIONAL REGULATOR"/>
    <property type="match status" value="1"/>
</dbReference>
<dbReference type="GO" id="GO:0043565">
    <property type="term" value="F:sequence-specific DNA binding"/>
    <property type="evidence" value="ECO:0007669"/>
    <property type="project" value="TreeGrafter"/>
</dbReference>
<dbReference type="RefSeq" id="WP_214621776.1">
    <property type="nucleotide sequence ID" value="NZ_JAHGAW010000002.1"/>
</dbReference>
<organism evidence="6 7">
    <name type="scientific">Sphingobium nicotianae</name>
    <dbReference type="NCBI Taxonomy" id="2782607"/>
    <lineage>
        <taxon>Bacteria</taxon>
        <taxon>Pseudomonadati</taxon>
        <taxon>Pseudomonadota</taxon>
        <taxon>Alphaproteobacteria</taxon>
        <taxon>Sphingomonadales</taxon>
        <taxon>Sphingomonadaceae</taxon>
        <taxon>Sphingobium</taxon>
    </lineage>
</organism>
<dbReference type="SUPFAM" id="SSF46785">
    <property type="entry name" value="Winged helix' DNA-binding domain"/>
    <property type="match status" value="1"/>
</dbReference>
<feature type="domain" description="HTH lysR-type" evidence="5">
    <location>
        <begin position="12"/>
        <end position="60"/>
    </location>
</feature>
<keyword evidence="7" id="KW-1185">Reference proteome</keyword>
<accession>A0A9X1IPN2</accession>
<dbReference type="Pfam" id="PF00126">
    <property type="entry name" value="HTH_1"/>
    <property type="match status" value="1"/>
</dbReference>
<dbReference type="InterPro" id="IPR036390">
    <property type="entry name" value="WH_DNA-bd_sf"/>
</dbReference>
<comment type="similarity">
    <text evidence="1">Belongs to the LysR transcriptional regulatory family.</text>
</comment>
<evidence type="ECO:0000256" key="4">
    <source>
        <dbReference type="ARBA" id="ARBA00023163"/>
    </source>
</evidence>
<dbReference type="Gene3D" id="3.40.190.290">
    <property type="match status" value="1"/>
</dbReference>
<keyword evidence="3" id="KW-0238">DNA-binding</keyword>
<dbReference type="Gene3D" id="1.10.10.10">
    <property type="entry name" value="Winged helix-like DNA-binding domain superfamily/Winged helix DNA-binding domain"/>
    <property type="match status" value="1"/>
</dbReference>
<evidence type="ECO:0000256" key="3">
    <source>
        <dbReference type="ARBA" id="ARBA00023125"/>
    </source>
</evidence>
<evidence type="ECO:0000313" key="7">
    <source>
        <dbReference type="Proteomes" id="UP001138757"/>
    </source>
</evidence>
<proteinExistence type="inferred from homology"/>
<dbReference type="Proteomes" id="UP001138757">
    <property type="component" value="Unassembled WGS sequence"/>
</dbReference>